<keyword evidence="2" id="KW-0812">Transmembrane</keyword>
<comment type="caution">
    <text evidence="3">The sequence shown here is derived from an EMBL/GenBank/DDBJ whole genome shotgun (WGS) entry which is preliminary data.</text>
</comment>
<evidence type="ECO:0000256" key="1">
    <source>
        <dbReference type="SAM" id="MobiDB-lite"/>
    </source>
</evidence>
<keyword evidence="2" id="KW-1133">Transmembrane helix</keyword>
<organism evidence="3 4">
    <name type="scientific">Neonectria magnoliae</name>
    <dbReference type="NCBI Taxonomy" id="2732573"/>
    <lineage>
        <taxon>Eukaryota</taxon>
        <taxon>Fungi</taxon>
        <taxon>Dikarya</taxon>
        <taxon>Ascomycota</taxon>
        <taxon>Pezizomycotina</taxon>
        <taxon>Sordariomycetes</taxon>
        <taxon>Hypocreomycetidae</taxon>
        <taxon>Hypocreales</taxon>
        <taxon>Nectriaceae</taxon>
        <taxon>Neonectria</taxon>
    </lineage>
</organism>
<proteinExistence type="predicted"/>
<dbReference type="EMBL" id="JAZAVK010000058">
    <property type="protein sequence ID" value="KAK7426991.1"/>
    <property type="molecule type" value="Genomic_DNA"/>
</dbReference>
<evidence type="ECO:0000256" key="2">
    <source>
        <dbReference type="SAM" id="Phobius"/>
    </source>
</evidence>
<evidence type="ECO:0000313" key="3">
    <source>
        <dbReference type="EMBL" id="KAK7426991.1"/>
    </source>
</evidence>
<feature type="region of interest" description="Disordered" evidence="1">
    <location>
        <begin position="36"/>
        <end position="55"/>
    </location>
</feature>
<accession>A0ABR1I283</accession>
<evidence type="ECO:0000313" key="4">
    <source>
        <dbReference type="Proteomes" id="UP001498421"/>
    </source>
</evidence>
<sequence length="90" mass="9504">MSYASTKVLRATRALQPTIAVRLPVAQRGFHVSRAVRQGATPGSKPPGSSDPAQQNRYLMYGAGAVGLGVIFYYVTGKPETAKDVPATPT</sequence>
<reference evidence="3 4" key="1">
    <citation type="journal article" date="2025" name="Microbiol. Resour. Announc.">
        <title>Draft genome sequences for Neonectria magnoliae and Neonectria punicea, canker pathogens of Liriodendron tulipifera and Acer saccharum in West Virginia.</title>
        <authorList>
            <person name="Petronek H.M."/>
            <person name="Kasson M.T."/>
            <person name="Metheny A.M."/>
            <person name="Stauder C.M."/>
            <person name="Lovett B."/>
            <person name="Lynch S.C."/>
            <person name="Garnas J.R."/>
            <person name="Kasson L.R."/>
            <person name="Stajich J.E."/>
        </authorList>
    </citation>
    <scope>NUCLEOTIDE SEQUENCE [LARGE SCALE GENOMIC DNA]</scope>
    <source>
        <strain evidence="3 4">NRRL 64651</strain>
    </source>
</reference>
<name>A0ABR1I283_9HYPO</name>
<dbReference type="Proteomes" id="UP001498421">
    <property type="component" value="Unassembled WGS sequence"/>
</dbReference>
<feature type="transmembrane region" description="Helical" evidence="2">
    <location>
        <begin position="58"/>
        <end position="76"/>
    </location>
</feature>
<keyword evidence="2" id="KW-0472">Membrane</keyword>
<protein>
    <submittedName>
        <fullName evidence="3">Uncharacterized protein</fullName>
    </submittedName>
</protein>
<keyword evidence="4" id="KW-1185">Reference proteome</keyword>
<gene>
    <name evidence="3" type="ORF">QQZ08_006418</name>
</gene>